<accession>A0A164N9J1</accession>
<comment type="caution">
    <text evidence="1">The sequence shown here is derived from an EMBL/GenBank/DDBJ whole genome shotgun (WGS) entry which is preliminary data.</text>
</comment>
<dbReference type="Proteomes" id="UP000076858">
    <property type="component" value="Unassembled WGS sequence"/>
</dbReference>
<evidence type="ECO:0000313" key="1">
    <source>
        <dbReference type="EMBL" id="KZS05758.1"/>
    </source>
</evidence>
<sequence length="63" mass="7598">MRLSLSLHAHFDRALSLSYLNHFHFLDFLFWFKDNYLLFRRNLRLCLRVGRCLFTAPSTCGDM</sequence>
<protein>
    <submittedName>
        <fullName evidence="1">Uncharacterized protein</fullName>
    </submittedName>
</protein>
<keyword evidence="2" id="KW-1185">Reference proteome</keyword>
<evidence type="ECO:0000313" key="2">
    <source>
        <dbReference type="Proteomes" id="UP000076858"/>
    </source>
</evidence>
<proteinExistence type="predicted"/>
<organism evidence="1 2">
    <name type="scientific">Daphnia magna</name>
    <dbReference type="NCBI Taxonomy" id="35525"/>
    <lineage>
        <taxon>Eukaryota</taxon>
        <taxon>Metazoa</taxon>
        <taxon>Ecdysozoa</taxon>
        <taxon>Arthropoda</taxon>
        <taxon>Crustacea</taxon>
        <taxon>Branchiopoda</taxon>
        <taxon>Diplostraca</taxon>
        <taxon>Cladocera</taxon>
        <taxon>Anomopoda</taxon>
        <taxon>Daphniidae</taxon>
        <taxon>Daphnia</taxon>
    </lineage>
</organism>
<dbReference type="AlphaFoldDB" id="A0A164N9J1"/>
<name>A0A164N9J1_9CRUS</name>
<gene>
    <name evidence="1" type="ORF">APZ42_031006</name>
</gene>
<reference evidence="1 2" key="1">
    <citation type="submission" date="2016-03" db="EMBL/GenBank/DDBJ databases">
        <title>EvidentialGene: Evidence-directed Construction of Genes on Genomes.</title>
        <authorList>
            <person name="Gilbert D.G."/>
            <person name="Choi J.-H."/>
            <person name="Mockaitis K."/>
            <person name="Colbourne J."/>
            <person name="Pfrender M."/>
        </authorList>
    </citation>
    <scope>NUCLEOTIDE SEQUENCE [LARGE SCALE GENOMIC DNA]</scope>
    <source>
        <strain evidence="1 2">Xinb3</strain>
        <tissue evidence="1">Complete organism</tissue>
    </source>
</reference>
<dbReference type="EMBL" id="LRGB01002864">
    <property type="protein sequence ID" value="KZS05758.1"/>
    <property type="molecule type" value="Genomic_DNA"/>
</dbReference>